<dbReference type="EMBL" id="JASPKY010000363">
    <property type="protein sequence ID" value="KAK9703850.1"/>
    <property type="molecule type" value="Genomic_DNA"/>
</dbReference>
<evidence type="ECO:0000313" key="5">
    <source>
        <dbReference type="Proteomes" id="UP001458880"/>
    </source>
</evidence>
<dbReference type="PRINTS" id="PR00111">
    <property type="entry name" value="ABHYDROLASE"/>
</dbReference>
<dbReference type="GO" id="GO:0016787">
    <property type="term" value="F:hydrolase activity"/>
    <property type="evidence" value="ECO:0007669"/>
    <property type="project" value="UniProtKB-KW"/>
</dbReference>
<feature type="domain" description="AB hydrolase-1" evidence="3">
    <location>
        <begin position="27"/>
        <end position="129"/>
    </location>
</feature>
<reference evidence="4 5" key="1">
    <citation type="journal article" date="2024" name="BMC Genomics">
        <title>De novo assembly and annotation of Popillia japonica's genome with initial clues to its potential as an invasive pest.</title>
        <authorList>
            <person name="Cucini C."/>
            <person name="Boschi S."/>
            <person name="Funari R."/>
            <person name="Cardaioli E."/>
            <person name="Iannotti N."/>
            <person name="Marturano G."/>
            <person name="Paoli F."/>
            <person name="Bruttini M."/>
            <person name="Carapelli A."/>
            <person name="Frati F."/>
            <person name="Nardi F."/>
        </authorList>
    </citation>
    <scope>NUCLEOTIDE SEQUENCE [LARGE SCALE GENOMIC DNA]</scope>
    <source>
        <strain evidence="4">DMR45628</strain>
    </source>
</reference>
<organism evidence="4 5">
    <name type="scientific">Popillia japonica</name>
    <name type="common">Japanese beetle</name>
    <dbReference type="NCBI Taxonomy" id="7064"/>
    <lineage>
        <taxon>Eukaryota</taxon>
        <taxon>Metazoa</taxon>
        <taxon>Ecdysozoa</taxon>
        <taxon>Arthropoda</taxon>
        <taxon>Hexapoda</taxon>
        <taxon>Insecta</taxon>
        <taxon>Pterygota</taxon>
        <taxon>Neoptera</taxon>
        <taxon>Endopterygota</taxon>
        <taxon>Coleoptera</taxon>
        <taxon>Polyphaga</taxon>
        <taxon>Scarabaeiformia</taxon>
        <taxon>Scarabaeidae</taxon>
        <taxon>Rutelinae</taxon>
        <taxon>Popillia</taxon>
    </lineage>
</organism>
<dbReference type="PANTHER" id="PTHR43798">
    <property type="entry name" value="MONOACYLGLYCEROL LIPASE"/>
    <property type="match status" value="1"/>
</dbReference>
<dbReference type="InterPro" id="IPR050266">
    <property type="entry name" value="AB_hydrolase_sf"/>
</dbReference>
<dbReference type="Proteomes" id="UP001458880">
    <property type="component" value="Unassembled WGS sequence"/>
</dbReference>
<dbReference type="PANTHER" id="PTHR43798:SF14">
    <property type="entry name" value="SERINE HYDROLASE-LIKE PROTEIN DDB_G0286239"/>
    <property type="match status" value="1"/>
</dbReference>
<evidence type="ECO:0000256" key="1">
    <source>
        <dbReference type="ARBA" id="ARBA00008645"/>
    </source>
</evidence>
<dbReference type="Gene3D" id="3.40.50.1820">
    <property type="entry name" value="alpha/beta hydrolase"/>
    <property type="match status" value="1"/>
</dbReference>
<evidence type="ECO:0000256" key="2">
    <source>
        <dbReference type="ARBA" id="ARBA00022801"/>
    </source>
</evidence>
<dbReference type="AlphaFoldDB" id="A0AAW1JJA7"/>
<keyword evidence="2 4" id="KW-0378">Hydrolase</keyword>
<dbReference type="InterPro" id="IPR000073">
    <property type="entry name" value="AB_hydrolase_1"/>
</dbReference>
<dbReference type="SUPFAM" id="SSF53474">
    <property type="entry name" value="alpha/beta-Hydrolases"/>
    <property type="match status" value="1"/>
</dbReference>
<sequence>MEIQELEIVVPWGHIAIKAWGNPKDEAVICLPGLGDNSGSFDTLIPLLPRSFYYICVDLPGHGLSSNFPYNHPLEFTSYLFPILLVIEHFKNEKYILMGHSFGGRIGILFAQMYPELISKIIALDSSYTLPILPEEYIYSLKQGFEKIKKMLSFKSEDSPSYSYSEVIDKLINSRIIGTLTPEAAEQLAKRMIKKIGHDKYQFTGDKRLWSIIYPSFTEQYIEEIFEKFPIKCPAMSIYASNTVEYLESLPRFRNLFRLPNFDFFQIDGHHHSHHTNPELYTPILTNFLLKQKAKL</sequence>
<dbReference type="GO" id="GO:0016020">
    <property type="term" value="C:membrane"/>
    <property type="evidence" value="ECO:0007669"/>
    <property type="project" value="TreeGrafter"/>
</dbReference>
<accession>A0AAW1JJA7</accession>
<comment type="caution">
    <text evidence="4">The sequence shown here is derived from an EMBL/GenBank/DDBJ whole genome shotgun (WGS) entry which is preliminary data.</text>
</comment>
<dbReference type="Pfam" id="PF00561">
    <property type="entry name" value="Abhydrolase_1"/>
    <property type="match status" value="1"/>
</dbReference>
<gene>
    <name evidence="4" type="ORF">QE152_g29055</name>
</gene>
<comment type="similarity">
    <text evidence="1">Belongs to the AB hydrolase superfamily.</text>
</comment>
<evidence type="ECO:0000313" key="4">
    <source>
        <dbReference type="EMBL" id="KAK9703850.1"/>
    </source>
</evidence>
<protein>
    <submittedName>
        <fullName evidence="4">Alpha/beta hydrolase fold</fullName>
    </submittedName>
</protein>
<keyword evidence="5" id="KW-1185">Reference proteome</keyword>
<dbReference type="InterPro" id="IPR029058">
    <property type="entry name" value="AB_hydrolase_fold"/>
</dbReference>
<evidence type="ECO:0000259" key="3">
    <source>
        <dbReference type="Pfam" id="PF00561"/>
    </source>
</evidence>
<name>A0AAW1JJA7_POPJA</name>
<proteinExistence type="inferred from homology"/>